<dbReference type="OrthoDB" id="419752at2759"/>
<sequence>MIHNNKRIAVIGGGISGLTASYYLMNGVGVGTSNANKYQITLYEKNDRFGGNIKTTKLDKQHCVVEQGPRSIRAAGTGINTLDLVNRLGLENELIFASKKSNGKFLLLDGEIQELPSPNKLLKSIQFVIGQGIVSSFLAEPFKKVPKDVVDKPDFDESIHSFFKRRLGSRVADIFVEPMCLGIHGGDYKKLSIRACFPSVANREISNNSLLGLNLFGEKSDKTISTIPQQLPFLLPEKQSIKEILDKDLDKTGVFSFENGLNTLISSLVENLRANGVKLNHSTTIQEIRTNDNGKGYKIIDKDGNVEEFDQIISTIPFTSLYPMFNKSDKALEALLRSIPYTSISVLNLVYKNNASVADKIKDKGFGYLVPSKEKVPVLGVCFDSNTFPEFIDSDKDSIITVMIGGNQGIKDRNAEWINVDAKDKDDLLNIAKKHLKKYLDIKDEPDWTNVEIYQNGIPHYEVGHQQRIRSIQSYVEKNYGDKLVLGGNALDGVSINDSIFKSKSLVYNLLENNK</sequence>
<keyword evidence="9 11" id="KW-0627">Porphyrin biosynthesis</keyword>
<keyword evidence="5 11" id="KW-0285">Flavoprotein</keyword>
<feature type="domain" description="Amine oxidase" evidence="12">
    <location>
        <begin position="15"/>
        <end position="474"/>
    </location>
</feature>
<dbReference type="GO" id="GO:0006782">
    <property type="term" value="P:protoporphyrinogen IX biosynthetic process"/>
    <property type="evidence" value="ECO:0007669"/>
    <property type="project" value="UniProtKB-UniRule"/>
</dbReference>
<dbReference type="Proteomes" id="UP000695562">
    <property type="component" value="Unassembled WGS sequence"/>
</dbReference>
<evidence type="ECO:0000256" key="10">
    <source>
        <dbReference type="ARBA" id="ARBA00047554"/>
    </source>
</evidence>
<dbReference type="PANTHER" id="PTHR42923:SF3">
    <property type="entry name" value="PROTOPORPHYRINOGEN OXIDASE"/>
    <property type="match status" value="1"/>
</dbReference>
<keyword evidence="14" id="KW-1185">Reference proteome</keyword>
<evidence type="ECO:0000256" key="8">
    <source>
        <dbReference type="ARBA" id="ARBA00023133"/>
    </source>
</evidence>
<dbReference type="GO" id="GO:0005743">
    <property type="term" value="C:mitochondrial inner membrane"/>
    <property type="evidence" value="ECO:0007669"/>
    <property type="project" value="UniProtKB-SubCell"/>
</dbReference>
<dbReference type="EC" id="1.3.3.4" evidence="4 11"/>
<dbReference type="SUPFAM" id="SSF54373">
    <property type="entry name" value="FAD-linked reductases, C-terminal domain"/>
    <property type="match status" value="1"/>
</dbReference>
<evidence type="ECO:0000256" key="11">
    <source>
        <dbReference type="RuleBase" id="RU367069"/>
    </source>
</evidence>
<keyword evidence="8 11" id="KW-0350">Heme biosynthesis</keyword>
<evidence type="ECO:0000256" key="4">
    <source>
        <dbReference type="ARBA" id="ARBA00012867"/>
    </source>
</evidence>
<evidence type="ECO:0000259" key="12">
    <source>
        <dbReference type="Pfam" id="PF01593"/>
    </source>
</evidence>
<comment type="pathway">
    <text evidence="2 11">Porphyrin-containing compound metabolism; protoporphyrin-IX biosynthesis; protoporphyrin-IX from protoporphyrinogen-IX: step 1/1.</text>
</comment>
<comment type="catalytic activity">
    <reaction evidence="10 11">
        <text>protoporphyrinogen IX + 3 O2 = protoporphyrin IX + 3 H2O2</text>
        <dbReference type="Rhea" id="RHEA:25576"/>
        <dbReference type="ChEBI" id="CHEBI:15379"/>
        <dbReference type="ChEBI" id="CHEBI:16240"/>
        <dbReference type="ChEBI" id="CHEBI:57306"/>
        <dbReference type="ChEBI" id="CHEBI:57307"/>
        <dbReference type="EC" id="1.3.3.4"/>
    </reaction>
</comment>
<proteinExistence type="inferred from homology"/>
<dbReference type="Gene3D" id="3.50.50.60">
    <property type="entry name" value="FAD/NAD(P)-binding domain"/>
    <property type="match status" value="1"/>
</dbReference>
<dbReference type="GO" id="GO:0004729">
    <property type="term" value="F:oxygen-dependent protoporphyrinogen oxidase activity"/>
    <property type="evidence" value="ECO:0007669"/>
    <property type="project" value="UniProtKB-UniRule"/>
</dbReference>
<dbReference type="EMBL" id="AJWJ01000031">
    <property type="protein sequence ID" value="KAF2077330.1"/>
    <property type="molecule type" value="Genomic_DNA"/>
</dbReference>
<gene>
    <name evidence="13" type="ORF">CYY_001333</name>
</gene>
<dbReference type="UniPathway" id="UPA00251">
    <property type="reaction ID" value="UER00324"/>
</dbReference>
<protein>
    <recommendedName>
        <fullName evidence="4 11">Protoporphyrinogen oxidase</fullName>
        <ecNumber evidence="4 11">1.3.3.4</ecNumber>
    </recommendedName>
</protein>
<dbReference type="AlphaFoldDB" id="A0A8J4Q167"/>
<dbReference type="Pfam" id="PF01593">
    <property type="entry name" value="Amino_oxidase"/>
    <property type="match status" value="1"/>
</dbReference>
<keyword evidence="6 11" id="KW-0274">FAD</keyword>
<keyword evidence="7 11" id="KW-0560">Oxidoreductase</keyword>
<dbReference type="InterPro" id="IPR036188">
    <property type="entry name" value="FAD/NAD-bd_sf"/>
</dbReference>
<comment type="caution">
    <text evidence="13">The sequence shown here is derived from an EMBL/GenBank/DDBJ whole genome shotgun (WGS) entry which is preliminary data.</text>
</comment>
<dbReference type="SUPFAM" id="SSF51905">
    <property type="entry name" value="FAD/NAD(P)-binding domain"/>
    <property type="match status" value="1"/>
</dbReference>
<dbReference type="InterPro" id="IPR004572">
    <property type="entry name" value="Protoporphyrinogen_oxidase"/>
</dbReference>
<evidence type="ECO:0000313" key="13">
    <source>
        <dbReference type="EMBL" id="KAF2077330.1"/>
    </source>
</evidence>
<comment type="function">
    <text evidence="1 11">Catalyzes the 6-electron oxidation of protoporphyrinogen-IX to form protoporphyrin-IX.</text>
</comment>
<evidence type="ECO:0000256" key="6">
    <source>
        <dbReference type="ARBA" id="ARBA00022827"/>
    </source>
</evidence>
<reference evidence="13" key="1">
    <citation type="submission" date="2020-01" db="EMBL/GenBank/DDBJ databases">
        <title>Development of genomics and gene disruption for Polysphondylium violaceum indicates a role for the polyketide synthase stlB in stalk morphogenesis.</title>
        <authorList>
            <person name="Narita B."/>
            <person name="Kawabe Y."/>
            <person name="Kin K."/>
            <person name="Saito T."/>
            <person name="Gibbs R."/>
            <person name="Kuspa A."/>
            <person name="Muzny D."/>
            <person name="Queller D."/>
            <person name="Richards S."/>
            <person name="Strassman J."/>
            <person name="Sucgang R."/>
            <person name="Worley K."/>
            <person name="Schaap P."/>
        </authorList>
    </citation>
    <scope>NUCLEOTIDE SEQUENCE</scope>
    <source>
        <strain evidence="13">QSvi11</strain>
    </source>
</reference>
<name>A0A8J4Q167_9MYCE</name>
<accession>A0A8J4Q167</accession>
<dbReference type="InterPro" id="IPR002937">
    <property type="entry name" value="Amino_oxidase"/>
</dbReference>
<dbReference type="InterPro" id="IPR050464">
    <property type="entry name" value="Zeta_carotene_desat/Oxidored"/>
</dbReference>
<dbReference type="PANTHER" id="PTHR42923">
    <property type="entry name" value="PROTOPORPHYRINOGEN OXIDASE"/>
    <property type="match status" value="1"/>
</dbReference>
<evidence type="ECO:0000256" key="3">
    <source>
        <dbReference type="ARBA" id="ARBA00010551"/>
    </source>
</evidence>
<comment type="similarity">
    <text evidence="3 11">Belongs to the protoporphyrinogen/coproporphyrinogen oxidase family. Protoporphyrinogen oxidase subfamily.</text>
</comment>
<evidence type="ECO:0000313" key="14">
    <source>
        <dbReference type="Proteomes" id="UP000695562"/>
    </source>
</evidence>
<evidence type="ECO:0000256" key="9">
    <source>
        <dbReference type="ARBA" id="ARBA00023244"/>
    </source>
</evidence>
<evidence type="ECO:0000256" key="7">
    <source>
        <dbReference type="ARBA" id="ARBA00023002"/>
    </source>
</evidence>
<dbReference type="NCBIfam" id="TIGR00562">
    <property type="entry name" value="proto_IX_ox"/>
    <property type="match status" value="1"/>
</dbReference>
<evidence type="ECO:0000256" key="2">
    <source>
        <dbReference type="ARBA" id="ARBA00005073"/>
    </source>
</evidence>
<comment type="subcellular location">
    <subcellularLocation>
        <location evidence="11">Mitochondrion inner membrane</location>
    </subcellularLocation>
</comment>
<evidence type="ECO:0000256" key="5">
    <source>
        <dbReference type="ARBA" id="ARBA00022630"/>
    </source>
</evidence>
<comment type="cofactor">
    <cofactor evidence="11">
        <name>FAD</name>
        <dbReference type="ChEBI" id="CHEBI:57692"/>
    </cofactor>
    <text evidence="11">Binds 1 FAD per subunit.</text>
</comment>
<evidence type="ECO:0000256" key="1">
    <source>
        <dbReference type="ARBA" id="ARBA00002600"/>
    </source>
</evidence>
<organism evidence="13 14">
    <name type="scientific">Polysphondylium violaceum</name>
    <dbReference type="NCBI Taxonomy" id="133409"/>
    <lineage>
        <taxon>Eukaryota</taxon>
        <taxon>Amoebozoa</taxon>
        <taxon>Evosea</taxon>
        <taxon>Eumycetozoa</taxon>
        <taxon>Dictyostelia</taxon>
        <taxon>Dictyosteliales</taxon>
        <taxon>Dictyosteliaceae</taxon>
        <taxon>Polysphondylium</taxon>
    </lineage>
</organism>